<keyword evidence="2" id="KW-1185">Reference proteome</keyword>
<dbReference type="Proteomes" id="UP000623467">
    <property type="component" value="Unassembled WGS sequence"/>
</dbReference>
<proteinExistence type="predicted"/>
<organism evidence="1 2">
    <name type="scientific">Mycena sanguinolenta</name>
    <dbReference type="NCBI Taxonomy" id="230812"/>
    <lineage>
        <taxon>Eukaryota</taxon>
        <taxon>Fungi</taxon>
        <taxon>Dikarya</taxon>
        <taxon>Basidiomycota</taxon>
        <taxon>Agaricomycotina</taxon>
        <taxon>Agaricomycetes</taxon>
        <taxon>Agaricomycetidae</taxon>
        <taxon>Agaricales</taxon>
        <taxon>Marasmiineae</taxon>
        <taxon>Mycenaceae</taxon>
        <taxon>Mycena</taxon>
    </lineage>
</organism>
<accession>A0A8H7DKY2</accession>
<reference evidence="1" key="1">
    <citation type="submission" date="2020-05" db="EMBL/GenBank/DDBJ databases">
        <title>Mycena genomes resolve the evolution of fungal bioluminescence.</title>
        <authorList>
            <person name="Tsai I.J."/>
        </authorList>
    </citation>
    <scope>NUCLEOTIDE SEQUENCE</scope>
    <source>
        <strain evidence="1">160909Yilan</strain>
    </source>
</reference>
<dbReference type="OrthoDB" id="3145912at2759"/>
<dbReference type="AlphaFoldDB" id="A0A8H7DKY2"/>
<gene>
    <name evidence="1" type="ORF">MSAN_00145000</name>
</gene>
<comment type="caution">
    <text evidence="1">The sequence shown here is derived from an EMBL/GenBank/DDBJ whole genome shotgun (WGS) entry which is preliminary data.</text>
</comment>
<sequence length="306" mass="34867">MASAHAVSPVLPPELEQVIFEVTALSWPRLIPRLMLVAWRVKAWVEPLLYRTIIVGSHLDVLRDKPGSETRPFPIPCQSLLSLVHSSESLRLHDSVRNFYMAHEDPDEEAAIFAACTGIENLWLSAGTSLVVSELQFDRPLKRLHATLEVIFGSSSSPAINLTHPVFASLTHLEIFNFPADGVDLRVWTPLRNLLYLTHLAFDDERYLPICGALFPGWIRLRVLVILFETEENRNADLFAQYKVPELVDEPRIVLMVCSEYLEDWIKGAHTGRDDFWEQAERHIARRKSGKVDPRECYVPYSDGSE</sequence>
<evidence type="ECO:0000313" key="2">
    <source>
        <dbReference type="Proteomes" id="UP000623467"/>
    </source>
</evidence>
<protein>
    <submittedName>
        <fullName evidence="1">Uncharacterized protein</fullName>
    </submittedName>
</protein>
<dbReference type="EMBL" id="JACAZH010000001">
    <property type="protein sequence ID" value="KAF7377247.1"/>
    <property type="molecule type" value="Genomic_DNA"/>
</dbReference>
<name>A0A8H7DKY2_9AGAR</name>
<evidence type="ECO:0000313" key="1">
    <source>
        <dbReference type="EMBL" id="KAF7377247.1"/>
    </source>
</evidence>